<evidence type="ECO:0000256" key="1">
    <source>
        <dbReference type="ARBA" id="ARBA00022438"/>
    </source>
</evidence>
<dbReference type="InterPro" id="IPR012856">
    <property type="entry name" value="DAP_B_dom"/>
</dbReference>
<dbReference type="SUPFAM" id="SSF50886">
    <property type="entry name" value="D-aminopeptidase, middle and C-terminal domains"/>
    <property type="match status" value="1"/>
</dbReference>
<proteinExistence type="predicted"/>
<dbReference type="AlphaFoldDB" id="A0A2V5HLI5"/>
<keyword evidence="1" id="KW-0378">Hydrolase</keyword>
<dbReference type="EMBL" id="KZ825662">
    <property type="protein sequence ID" value="PYI25269.1"/>
    <property type="molecule type" value="Genomic_DNA"/>
</dbReference>
<dbReference type="Proteomes" id="UP000248817">
    <property type="component" value="Unassembled WGS sequence"/>
</dbReference>
<dbReference type="PANTHER" id="PTHR43283">
    <property type="entry name" value="BETA-LACTAMASE-RELATED"/>
    <property type="match status" value="1"/>
</dbReference>
<evidence type="ECO:0000313" key="5">
    <source>
        <dbReference type="Proteomes" id="UP000248817"/>
    </source>
</evidence>
<evidence type="ECO:0000259" key="2">
    <source>
        <dbReference type="Pfam" id="PF00144"/>
    </source>
</evidence>
<reference evidence="4 5" key="1">
    <citation type="submission" date="2018-02" db="EMBL/GenBank/DDBJ databases">
        <title>The genomes of Aspergillus section Nigri reveals drivers in fungal speciation.</title>
        <authorList>
            <consortium name="DOE Joint Genome Institute"/>
            <person name="Vesth T.C."/>
            <person name="Nybo J."/>
            <person name="Theobald S."/>
            <person name="Brandl J."/>
            <person name="Frisvad J.C."/>
            <person name="Nielsen K.F."/>
            <person name="Lyhne E.K."/>
            <person name="Kogle M.E."/>
            <person name="Kuo A."/>
            <person name="Riley R."/>
            <person name="Clum A."/>
            <person name="Nolan M."/>
            <person name="Lipzen A."/>
            <person name="Salamov A."/>
            <person name="Henrissat B."/>
            <person name="Wiebenga A."/>
            <person name="De vries R.P."/>
            <person name="Grigoriev I.V."/>
            <person name="Mortensen U.H."/>
            <person name="Andersen M.R."/>
            <person name="Baker S.E."/>
        </authorList>
    </citation>
    <scope>NUCLEOTIDE SEQUENCE [LARGE SCALE GENOMIC DNA]</scope>
    <source>
        <strain evidence="4 5">CBS 114.80</strain>
    </source>
</reference>
<sequence length="557" mass="61136">MSFVPEAVPNVLKQLPALHHGPGGAVAILEDGNVLGQHVWGYADIDQRIPMTPETMMPICSITKQMVCMCLKALERQLQSQLGGDYDQVQSHLEAHFREVCPDNIASFAEASRPSLRQLCDNQSGLRDYWALTTLWGARPDGVFSLPEAGEKMLERLGAPHFPPGTQYSYANTNFHILARVIERCSSGCSLSGNKPLGEWLREQVFTPAAMASACLHPDNASLPGECVGYEGDAARGYIAAVNRIHWSGDAGVVASLADMIAYEKFLHRSWADETSIYREMVLPPTFADGTPAPYGYGLEHVVVAGVPTVGHGGALRGYRLHRRHVPSRKLSVIVMFNHEADAEMAAQDILARLLKKDEVLRSVSHSVTLGAQVWPGSYWDEEACLAIEVKHRPDTGDIVVTYAGEPDPLVPVRPDRAESRTTLATLEEGRLRLDWPQATRHITAHRLVRSPTQPDGKAFAGTYACRELDSTFHCVESGGQLYGYFVGFLGRGPVHFMRYLGECKNGSVWALACPRGMDAPAPGDWSLCFTRNEDASVSGVTVSCWLARRAVFARRS</sequence>
<dbReference type="Gene3D" id="2.40.128.50">
    <property type="match status" value="2"/>
</dbReference>
<dbReference type="InterPro" id="IPR001466">
    <property type="entry name" value="Beta-lactam-related"/>
</dbReference>
<dbReference type="InterPro" id="IPR050789">
    <property type="entry name" value="Diverse_Enzym_Activities"/>
</dbReference>
<dbReference type="Pfam" id="PF00144">
    <property type="entry name" value="Beta-lactamase"/>
    <property type="match status" value="1"/>
</dbReference>
<evidence type="ECO:0000313" key="4">
    <source>
        <dbReference type="EMBL" id="PYI25269.1"/>
    </source>
</evidence>
<dbReference type="Gene3D" id="3.40.710.10">
    <property type="entry name" value="DD-peptidase/beta-lactamase superfamily"/>
    <property type="match status" value="1"/>
</dbReference>
<dbReference type="GO" id="GO:0004177">
    <property type="term" value="F:aminopeptidase activity"/>
    <property type="evidence" value="ECO:0007669"/>
    <property type="project" value="UniProtKB-KW"/>
</dbReference>
<feature type="domain" description="Beta-lactamase-related" evidence="2">
    <location>
        <begin position="11"/>
        <end position="353"/>
    </location>
</feature>
<gene>
    <name evidence="4" type="ORF">BP00DRAFT_115238</name>
</gene>
<protein>
    <submittedName>
        <fullName evidence="4">Beta-lactamase/transpeptidase-like protein</fullName>
    </submittedName>
</protein>
<accession>A0A2V5HLI5</accession>
<keyword evidence="1" id="KW-0645">Protease</keyword>
<organism evidence="4 5">
    <name type="scientific">Aspergillus indologenus CBS 114.80</name>
    <dbReference type="NCBI Taxonomy" id="1450541"/>
    <lineage>
        <taxon>Eukaryota</taxon>
        <taxon>Fungi</taxon>
        <taxon>Dikarya</taxon>
        <taxon>Ascomycota</taxon>
        <taxon>Pezizomycotina</taxon>
        <taxon>Eurotiomycetes</taxon>
        <taxon>Eurotiomycetidae</taxon>
        <taxon>Eurotiales</taxon>
        <taxon>Aspergillaceae</taxon>
        <taxon>Aspergillus</taxon>
        <taxon>Aspergillus subgen. Circumdati</taxon>
    </lineage>
</organism>
<dbReference type="InterPro" id="IPR012338">
    <property type="entry name" value="Beta-lactam/transpept-like"/>
</dbReference>
<dbReference type="PANTHER" id="PTHR43283:SF18">
    <property type="match status" value="1"/>
</dbReference>
<feature type="domain" description="D-aminopeptidase" evidence="3">
    <location>
        <begin position="372"/>
        <end position="553"/>
    </location>
</feature>
<dbReference type="InterPro" id="IPR027279">
    <property type="entry name" value="D_amino_pept/lipop_sf"/>
</dbReference>
<name>A0A2V5HLI5_9EURO</name>
<keyword evidence="5" id="KW-1185">Reference proteome</keyword>
<dbReference type="SUPFAM" id="SSF56601">
    <property type="entry name" value="beta-lactamase/transpeptidase-like"/>
    <property type="match status" value="1"/>
</dbReference>
<keyword evidence="1" id="KW-0031">Aminopeptidase</keyword>
<evidence type="ECO:0000259" key="3">
    <source>
        <dbReference type="Pfam" id="PF07930"/>
    </source>
</evidence>
<dbReference type="Pfam" id="PF07930">
    <property type="entry name" value="DAP_B"/>
    <property type="match status" value="1"/>
</dbReference>
<dbReference type="NCBIfam" id="NF009622">
    <property type="entry name" value="PRK13128.1"/>
    <property type="match status" value="1"/>
</dbReference>